<dbReference type="Gene3D" id="3.40.50.970">
    <property type="match status" value="2"/>
</dbReference>
<dbReference type="SUPFAM" id="SSF52467">
    <property type="entry name" value="DHS-like NAD/FAD-binding domain"/>
    <property type="match status" value="1"/>
</dbReference>
<proteinExistence type="inferred from homology"/>
<dbReference type="CDD" id="cd02014">
    <property type="entry name" value="TPP_POX"/>
    <property type="match status" value="1"/>
</dbReference>
<evidence type="ECO:0000313" key="9">
    <source>
        <dbReference type="Proteomes" id="UP001056201"/>
    </source>
</evidence>
<dbReference type="PANTHER" id="PTHR42981">
    <property type="entry name" value="PYRUVATE DEHYDROGENASE [UBIQUINONE]"/>
    <property type="match status" value="1"/>
</dbReference>
<protein>
    <submittedName>
        <fullName evidence="8">Thiamine pyrophosphate-requiring protein</fullName>
    </submittedName>
</protein>
<dbReference type="EMBL" id="CP097635">
    <property type="protein sequence ID" value="URI05845.1"/>
    <property type="molecule type" value="Genomic_DNA"/>
</dbReference>
<accession>A0ABY4S062</accession>
<dbReference type="InterPro" id="IPR000399">
    <property type="entry name" value="TPP-bd_CS"/>
</dbReference>
<dbReference type="PROSITE" id="PS00187">
    <property type="entry name" value="TPP_ENZYMES"/>
    <property type="match status" value="1"/>
</dbReference>
<feature type="domain" description="Thiamine pyrophosphate enzyme TPP-binding" evidence="6">
    <location>
        <begin position="389"/>
        <end position="543"/>
    </location>
</feature>
<dbReference type="InterPro" id="IPR029061">
    <property type="entry name" value="THDP-binding"/>
</dbReference>
<dbReference type="PANTHER" id="PTHR42981:SF2">
    <property type="entry name" value="PYRUVATE DEHYDROGENASE [UBIQUINONE]"/>
    <property type="match status" value="1"/>
</dbReference>
<name>A0ABY4S062_AQUTE</name>
<evidence type="ECO:0000256" key="1">
    <source>
        <dbReference type="ARBA" id="ARBA00007812"/>
    </source>
</evidence>
<gene>
    <name evidence="8" type="ORF">MW290_07780</name>
</gene>
<dbReference type="Pfam" id="PF02776">
    <property type="entry name" value="TPP_enzyme_N"/>
    <property type="match status" value="1"/>
</dbReference>
<dbReference type="CDD" id="cd07039">
    <property type="entry name" value="TPP_PYR_POX"/>
    <property type="match status" value="1"/>
</dbReference>
<feature type="region of interest" description="Disordered" evidence="4">
    <location>
        <begin position="598"/>
        <end position="617"/>
    </location>
</feature>
<evidence type="ECO:0000256" key="3">
    <source>
        <dbReference type="RuleBase" id="RU362132"/>
    </source>
</evidence>
<evidence type="ECO:0000259" key="5">
    <source>
        <dbReference type="Pfam" id="PF00205"/>
    </source>
</evidence>
<feature type="domain" description="Thiamine pyrophosphate enzyme N-terminal TPP-binding" evidence="7">
    <location>
        <begin position="4"/>
        <end position="118"/>
    </location>
</feature>
<dbReference type="Gene3D" id="3.40.50.1220">
    <property type="entry name" value="TPP-binding domain"/>
    <property type="match status" value="1"/>
</dbReference>
<evidence type="ECO:0000256" key="2">
    <source>
        <dbReference type="ARBA" id="ARBA00023052"/>
    </source>
</evidence>
<dbReference type="InterPro" id="IPR047210">
    <property type="entry name" value="TPP_PYR_POXB-like"/>
</dbReference>
<feature type="compositionally biased region" description="Basic and acidic residues" evidence="4">
    <location>
        <begin position="605"/>
        <end position="617"/>
    </location>
</feature>
<evidence type="ECO:0000256" key="4">
    <source>
        <dbReference type="SAM" id="MobiDB-lite"/>
    </source>
</evidence>
<dbReference type="InterPro" id="IPR047212">
    <property type="entry name" value="TPP_POXB-like"/>
</dbReference>
<dbReference type="Pfam" id="PF02775">
    <property type="entry name" value="TPP_enzyme_C"/>
    <property type="match status" value="1"/>
</dbReference>
<evidence type="ECO:0000259" key="6">
    <source>
        <dbReference type="Pfam" id="PF02775"/>
    </source>
</evidence>
<evidence type="ECO:0000259" key="7">
    <source>
        <dbReference type="Pfam" id="PF02776"/>
    </source>
</evidence>
<evidence type="ECO:0000313" key="8">
    <source>
        <dbReference type="EMBL" id="URI05845.1"/>
    </source>
</evidence>
<dbReference type="InterPro" id="IPR029035">
    <property type="entry name" value="DHS-like_NAD/FAD-binding_dom"/>
</dbReference>
<sequence>MKPTVSDHLLQRLHAWGVRRVFGYPGDGINGLIGAFGRREGDIEFVQARHEELAAFMATAHAKFTGEVGVCMATSGPGAIHLLNGLYDAKADHQPVVAIVGQQARSALGGDYQQEVDLPALFKDVAGAYVQTVMVAEQARHVIDRAVRIARDQRTVTCVIVPNDVQELPQVLEPPREHGTVHSGIGHTGVAAVPPATELARAAAVLNAGRKVAILVGAGALHAADELQLVADRLGAGVAKALLGKCALPDDLPYVTGAIGLLGTGPSWEMMEGCDTLLMIGSSFPYSEYLPKEGQARGVQIDVDPRQLALRYPMEVSLAGDSALTLRALLPLLKPRADSAWRDQIVKSVARWWDVMQARAMAPAQPMNPQRVFWELSPRLPSDVILACDSGTSAAWYARDLKVRHGMMGSLSGGLASMGAALPYAIAAKFAHPARPVVALLGDGAMQMIGLNALITLAHHWRRWTDPRVVVMVLDNRDLNMVTWEQRATAGDPKFEPSQTLPGFSYAEYARLLGLNGLRVDNPDDIGLAWEQALAADRPTVLQMVVDPNVPPLPPHIPAKQVASYLSALFHGDPDARQVMVATLRQWWAGVAPGRHGVTPADAAGRAEDLRDEPSGR</sequence>
<feature type="domain" description="Thiamine pyrophosphate enzyme central" evidence="5">
    <location>
        <begin position="199"/>
        <end position="329"/>
    </location>
</feature>
<dbReference type="InterPro" id="IPR011766">
    <property type="entry name" value="TPP_enzyme_TPP-bd"/>
</dbReference>
<organism evidence="8 9">
    <name type="scientific">Aquincola tertiaricarbonis</name>
    <dbReference type="NCBI Taxonomy" id="391953"/>
    <lineage>
        <taxon>Bacteria</taxon>
        <taxon>Pseudomonadati</taxon>
        <taxon>Pseudomonadota</taxon>
        <taxon>Betaproteobacteria</taxon>
        <taxon>Burkholderiales</taxon>
        <taxon>Sphaerotilaceae</taxon>
        <taxon>Aquincola</taxon>
    </lineage>
</organism>
<dbReference type="Proteomes" id="UP001056201">
    <property type="component" value="Chromosome 1"/>
</dbReference>
<dbReference type="SUPFAM" id="SSF52518">
    <property type="entry name" value="Thiamin diphosphate-binding fold (THDP-binding)"/>
    <property type="match status" value="2"/>
</dbReference>
<dbReference type="NCBIfam" id="NF006129">
    <property type="entry name" value="PRK08273.1"/>
    <property type="match status" value="1"/>
</dbReference>
<dbReference type="InterPro" id="IPR012000">
    <property type="entry name" value="Thiamin_PyroP_enz_cen_dom"/>
</dbReference>
<dbReference type="Pfam" id="PF00205">
    <property type="entry name" value="TPP_enzyme_M"/>
    <property type="match status" value="1"/>
</dbReference>
<keyword evidence="9" id="KW-1185">Reference proteome</keyword>
<dbReference type="RefSeq" id="WP_250194110.1">
    <property type="nucleotide sequence ID" value="NZ_CP097635.1"/>
</dbReference>
<reference evidence="8" key="1">
    <citation type="submission" date="2022-05" db="EMBL/GenBank/DDBJ databases">
        <title>An RpoN-dependent PEP-CTERM gene is involved in floc formation of an Aquincola tertiaricarbonis strain.</title>
        <authorList>
            <person name="Qiu D."/>
            <person name="Xia M."/>
        </authorList>
    </citation>
    <scope>NUCLEOTIDE SEQUENCE</scope>
    <source>
        <strain evidence="8">RN12</strain>
    </source>
</reference>
<comment type="similarity">
    <text evidence="1 3">Belongs to the TPP enzyme family.</text>
</comment>
<dbReference type="InterPro" id="IPR047211">
    <property type="entry name" value="POXB-like"/>
</dbReference>
<dbReference type="InterPro" id="IPR012001">
    <property type="entry name" value="Thiamin_PyroP_enz_TPP-bd_dom"/>
</dbReference>
<keyword evidence="2 3" id="KW-0786">Thiamine pyrophosphate</keyword>